<evidence type="ECO:0000259" key="9">
    <source>
        <dbReference type="Pfam" id="PF04261"/>
    </source>
</evidence>
<evidence type="ECO:0000256" key="4">
    <source>
        <dbReference type="ARBA" id="ARBA00022723"/>
    </source>
</evidence>
<dbReference type="SUPFAM" id="SSF54909">
    <property type="entry name" value="Dimeric alpha+beta barrel"/>
    <property type="match status" value="1"/>
</dbReference>
<accession>A0ABT1J573</accession>
<organism evidence="11 12">
    <name type="scientific">Kitasatospora paracochleata</name>
    <dbReference type="NCBI Taxonomy" id="58354"/>
    <lineage>
        <taxon>Bacteria</taxon>
        <taxon>Bacillati</taxon>
        <taxon>Actinomycetota</taxon>
        <taxon>Actinomycetes</taxon>
        <taxon>Kitasatosporales</taxon>
        <taxon>Streptomycetaceae</taxon>
        <taxon>Kitasatospora</taxon>
    </lineage>
</organism>
<dbReference type="GO" id="GO:0004601">
    <property type="term" value="F:peroxidase activity"/>
    <property type="evidence" value="ECO:0007669"/>
    <property type="project" value="UniProtKB-KW"/>
</dbReference>
<dbReference type="NCBIfam" id="TIGR01413">
    <property type="entry name" value="Dyp_perox_fam"/>
    <property type="match status" value="1"/>
</dbReference>
<name>A0ABT1J573_9ACTN</name>
<dbReference type="Proteomes" id="UP001206483">
    <property type="component" value="Unassembled WGS sequence"/>
</dbReference>
<dbReference type="InterPro" id="IPR006314">
    <property type="entry name" value="Dyp_peroxidase"/>
</dbReference>
<reference evidence="11 12" key="1">
    <citation type="submission" date="2022-06" db="EMBL/GenBank/DDBJ databases">
        <title>Sequencing the genomes of 1000 actinobacteria strains.</title>
        <authorList>
            <person name="Klenk H.-P."/>
        </authorList>
    </citation>
    <scope>NUCLEOTIDE SEQUENCE [LARGE SCALE GENOMIC DNA]</scope>
    <source>
        <strain evidence="11 12">DSM 41656</strain>
    </source>
</reference>
<dbReference type="PANTHER" id="PTHR30521:SF4">
    <property type="entry name" value="DEFERROCHELATASE"/>
    <property type="match status" value="1"/>
</dbReference>
<dbReference type="InterPro" id="IPR011008">
    <property type="entry name" value="Dimeric_a/b-barrel"/>
</dbReference>
<dbReference type="RefSeq" id="WP_253801754.1">
    <property type="nucleotide sequence ID" value="NZ_BAAAUB010000099.1"/>
</dbReference>
<keyword evidence="3" id="KW-0349">Heme</keyword>
<comment type="cofactor">
    <cofactor evidence="1">
        <name>heme b</name>
        <dbReference type="ChEBI" id="CHEBI:60344"/>
    </cofactor>
</comment>
<gene>
    <name evidence="11" type="ORF">FHR36_005757</name>
</gene>
<evidence type="ECO:0000256" key="3">
    <source>
        <dbReference type="ARBA" id="ARBA00022617"/>
    </source>
</evidence>
<dbReference type="Pfam" id="PF04261">
    <property type="entry name" value="Dyp_perox_N"/>
    <property type="match status" value="1"/>
</dbReference>
<keyword evidence="7" id="KW-0408">Iron</keyword>
<evidence type="ECO:0000256" key="7">
    <source>
        <dbReference type="ARBA" id="ARBA00023004"/>
    </source>
</evidence>
<evidence type="ECO:0000313" key="12">
    <source>
        <dbReference type="Proteomes" id="UP001206483"/>
    </source>
</evidence>
<comment type="caution">
    <text evidence="11">The sequence shown here is derived from an EMBL/GenBank/DDBJ whole genome shotgun (WGS) entry which is preliminary data.</text>
</comment>
<dbReference type="PROSITE" id="PS51318">
    <property type="entry name" value="TAT"/>
    <property type="match status" value="1"/>
</dbReference>
<keyword evidence="4" id="KW-0479">Metal-binding</keyword>
<evidence type="ECO:0000256" key="2">
    <source>
        <dbReference type="ARBA" id="ARBA00022559"/>
    </source>
</evidence>
<evidence type="ECO:0000256" key="1">
    <source>
        <dbReference type="ARBA" id="ARBA00001970"/>
    </source>
</evidence>
<dbReference type="EC" id="1.11.1.-" evidence="11"/>
<dbReference type="InterPro" id="IPR048328">
    <property type="entry name" value="Dyp_perox_C"/>
</dbReference>
<feature type="domain" description="Dyp-type peroxidase N-terminal" evidence="9">
    <location>
        <begin position="64"/>
        <end position="212"/>
    </location>
</feature>
<dbReference type="PANTHER" id="PTHR30521">
    <property type="entry name" value="DEFERROCHELATASE/PEROXIDASE"/>
    <property type="match status" value="1"/>
</dbReference>
<evidence type="ECO:0000256" key="6">
    <source>
        <dbReference type="ARBA" id="ARBA00023002"/>
    </source>
</evidence>
<keyword evidence="12" id="KW-1185">Reference proteome</keyword>
<dbReference type="PROSITE" id="PS51404">
    <property type="entry name" value="DYP_PEROXIDASE"/>
    <property type="match status" value="1"/>
</dbReference>
<evidence type="ECO:0000313" key="11">
    <source>
        <dbReference type="EMBL" id="MCP2312591.1"/>
    </source>
</evidence>
<dbReference type="InterPro" id="IPR048327">
    <property type="entry name" value="Dyp_perox_N"/>
</dbReference>
<evidence type="ECO:0000256" key="8">
    <source>
        <dbReference type="ARBA" id="ARBA00025737"/>
    </source>
</evidence>
<evidence type="ECO:0000256" key="5">
    <source>
        <dbReference type="ARBA" id="ARBA00022729"/>
    </source>
</evidence>
<protein>
    <submittedName>
        <fullName evidence="11">Deferrochelatase/peroxidase EfeB</fullName>
        <ecNumber evidence="11">1.11.1.-</ecNumber>
    </submittedName>
</protein>
<dbReference type="Pfam" id="PF20628">
    <property type="entry name" value="Dyp_perox_C"/>
    <property type="match status" value="1"/>
</dbReference>
<keyword evidence="5" id="KW-0732">Signal</keyword>
<keyword evidence="6 11" id="KW-0560">Oxidoreductase</keyword>
<dbReference type="InterPro" id="IPR006311">
    <property type="entry name" value="TAT_signal"/>
</dbReference>
<evidence type="ECO:0000259" key="10">
    <source>
        <dbReference type="Pfam" id="PF20628"/>
    </source>
</evidence>
<feature type="domain" description="Dyp-type peroxidase C-terminal" evidence="10">
    <location>
        <begin position="221"/>
        <end position="402"/>
    </location>
</feature>
<comment type="similarity">
    <text evidence="8">Belongs to the DyP-type peroxidase family.</text>
</comment>
<sequence>MTAQTAAAGSCPFAFGRRGFVRAAVGAGAALTVGAATPAVAVAVAATAEHPGPRRTVPFHGARQAGITTPAAGFAAFAAFDVRARGRAGLETLLRTVTDRARFLTAGGTPPADGPADNGVVGPSVPADNLTLTVGVGASLFDDRYGLGAAKPVRLGPMPAFRGDRLRPAETGGDLSLQICADSRDTVLHALLDVVRAANGALRPRWRLDGFRNEARPDGAQRNLMGFKDGIVNPDTADERRMDRVVWVADGGGEPAWAGGGTYQVLRTIRMRVEAWENLPVETQERIIGRRRDTGAPLDGLLETDLPDYTKDPDGLVTPRRAHIRLANPRTADTDDSLLLRRAYNYDRGVDRDGTLDMGLLFCCYNQDLARQFETMQRRLVGEPLADYLTVTGGGYFFVLPGIADAADWYGRTLLAAGGTGG</sequence>
<proteinExistence type="inferred from homology"/>
<keyword evidence="2 11" id="KW-0575">Peroxidase</keyword>
<dbReference type="EMBL" id="JAMZDX010000005">
    <property type="protein sequence ID" value="MCP2312591.1"/>
    <property type="molecule type" value="Genomic_DNA"/>
</dbReference>